<evidence type="ECO:0000313" key="2">
    <source>
        <dbReference type="EMBL" id="EGO19205.1"/>
    </source>
</evidence>
<evidence type="ECO:0000256" key="1">
    <source>
        <dbReference type="SAM" id="MobiDB-lite"/>
    </source>
</evidence>
<name>F8PC02_SERL9</name>
<dbReference type="RefSeq" id="XP_007323926.1">
    <property type="nucleotide sequence ID" value="XM_007323864.1"/>
</dbReference>
<dbReference type="KEGG" id="sla:SERLADRAFT_479567"/>
<dbReference type="EMBL" id="GL945444">
    <property type="protein sequence ID" value="EGO19205.1"/>
    <property type="molecule type" value="Genomic_DNA"/>
</dbReference>
<sequence>KSSKATENLPSDTRTLCFSNGSYQWRSERRGNHRDLRDDTGLEISRRPPSQ</sequence>
<accession>F8PC02</accession>
<dbReference type="AlphaFoldDB" id="F8PC02"/>
<reference evidence="2" key="1">
    <citation type="submission" date="2011-04" db="EMBL/GenBank/DDBJ databases">
        <title>Evolution of plant cell wall degrading machinery underlies the functional diversity of forest fungi.</title>
        <authorList>
            <consortium name="US DOE Joint Genome Institute (JGI-PGF)"/>
            <person name="Eastwood D.C."/>
            <person name="Floudas D."/>
            <person name="Binder M."/>
            <person name="Majcherczyk A."/>
            <person name="Schneider P."/>
            <person name="Aerts A."/>
            <person name="Asiegbu F.O."/>
            <person name="Baker S.E."/>
            <person name="Barry K."/>
            <person name="Bendiksby M."/>
            <person name="Blumentritt M."/>
            <person name="Coutinho P.M."/>
            <person name="Cullen D."/>
            <person name="Cullen D."/>
            <person name="Gathman A."/>
            <person name="Goodell B."/>
            <person name="Henrissat B."/>
            <person name="Ihrmark K."/>
            <person name="Kauserud H."/>
            <person name="Kohler A."/>
            <person name="LaButti K."/>
            <person name="Lapidus A."/>
            <person name="Lavin J.L."/>
            <person name="Lee Y.-H."/>
            <person name="Lindquist E."/>
            <person name="Lilly W."/>
            <person name="Lucas S."/>
            <person name="Morin E."/>
            <person name="Murat C."/>
            <person name="Oguiza J.A."/>
            <person name="Park J."/>
            <person name="Pisabarro A.G."/>
            <person name="Riley R."/>
            <person name="Rosling A."/>
            <person name="Salamov A."/>
            <person name="Schmidt O."/>
            <person name="Schmutz J."/>
            <person name="Skrede I."/>
            <person name="Stenlid J."/>
            <person name="Wiebenga A."/>
            <person name="Xie X."/>
            <person name="Kues U."/>
            <person name="Hibbett D.S."/>
            <person name="Hoffmeister D."/>
            <person name="Hogberg N."/>
            <person name="Martin F."/>
            <person name="Grigoriev I.V."/>
            <person name="Watkinson S.C."/>
        </authorList>
    </citation>
    <scope>NUCLEOTIDE SEQUENCE</scope>
    <source>
        <strain evidence="2">S7.9</strain>
    </source>
</reference>
<protein>
    <submittedName>
        <fullName evidence="2">Uncharacterized protein</fullName>
    </submittedName>
</protein>
<feature type="non-terminal residue" evidence="2">
    <location>
        <position position="1"/>
    </location>
</feature>
<proteinExistence type="predicted"/>
<feature type="region of interest" description="Disordered" evidence="1">
    <location>
        <begin position="27"/>
        <end position="51"/>
    </location>
</feature>
<gene>
    <name evidence="2" type="ORF">SERLADRAFT_479567</name>
</gene>
<dbReference type="GeneID" id="18821374"/>
<organism>
    <name type="scientific">Serpula lacrymans var. lacrymans (strain S7.9)</name>
    <name type="common">Dry rot fungus</name>
    <dbReference type="NCBI Taxonomy" id="578457"/>
    <lineage>
        <taxon>Eukaryota</taxon>
        <taxon>Fungi</taxon>
        <taxon>Dikarya</taxon>
        <taxon>Basidiomycota</taxon>
        <taxon>Agaricomycotina</taxon>
        <taxon>Agaricomycetes</taxon>
        <taxon>Agaricomycetidae</taxon>
        <taxon>Boletales</taxon>
        <taxon>Coniophorineae</taxon>
        <taxon>Serpulaceae</taxon>
        <taxon>Serpula</taxon>
    </lineage>
</organism>
<dbReference type="HOGENOM" id="CLU_3112186_0_0_1"/>
<dbReference type="Proteomes" id="UP000008064">
    <property type="component" value="Unassembled WGS sequence"/>
</dbReference>